<sequence>MLSWILLIIVVVAFVVLGTWAFGKIFGRGELLPPMEDTHDVIAHNRRAVHEGRIEDIELEVVPRGYRQDQVDALVATLLEKGVTSPDEDLAPNFDKNG</sequence>
<accession>A0A376CPC9</accession>
<reference evidence="1 2" key="1">
    <citation type="submission" date="2018-06" db="EMBL/GenBank/DDBJ databases">
        <authorList>
            <consortium name="Pathogen Informatics"/>
            <person name="Doyle S."/>
        </authorList>
    </citation>
    <scope>NUCLEOTIDE SEQUENCE [LARGE SCALE GENOMIC DNA]</scope>
    <source>
        <strain evidence="1 2">NCTC11862</strain>
    </source>
</reference>
<keyword evidence="2" id="KW-1185">Reference proteome</keyword>
<organism evidence="1 2">
    <name type="scientific">Corynebacterium pilosum</name>
    <dbReference type="NCBI Taxonomy" id="35756"/>
    <lineage>
        <taxon>Bacteria</taxon>
        <taxon>Bacillati</taxon>
        <taxon>Actinomycetota</taxon>
        <taxon>Actinomycetes</taxon>
        <taxon>Mycobacteriales</taxon>
        <taxon>Corynebacteriaceae</taxon>
        <taxon>Corynebacterium</taxon>
    </lineage>
</organism>
<gene>
    <name evidence="1" type="ORF">NCTC11862_01964</name>
</gene>
<proteinExistence type="predicted"/>
<dbReference type="Proteomes" id="UP000254467">
    <property type="component" value="Unassembled WGS sequence"/>
</dbReference>
<protein>
    <submittedName>
        <fullName evidence="1">Putative secreted protein</fullName>
    </submittedName>
</protein>
<dbReference type="EMBL" id="UFXQ01000001">
    <property type="protein sequence ID" value="STC70155.1"/>
    <property type="molecule type" value="Genomic_DNA"/>
</dbReference>
<name>A0A376CPC9_9CORY</name>
<evidence type="ECO:0000313" key="1">
    <source>
        <dbReference type="EMBL" id="STC70155.1"/>
    </source>
</evidence>
<dbReference type="OrthoDB" id="3404379at2"/>
<dbReference type="STRING" id="35756.GCA_001044155_02180"/>
<dbReference type="RefSeq" id="WP_018580918.1">
    <property type="nucleotide sequence ID" value="NZ_LDYD01000008.1"/>
</dbReference>
<evidence type="ECO:0000313" key="2">
    <source>
        <dbReference type="Proteomes" id="UP000254467"/>
    </source>
</evidence>
<dbReference type="AlphaFoldDB" id="A0A376CPC9"/>